<keyword evidence="2" id="KW-0472">Membrane</keyword>
<dbReference type="Proteomes" id="UP001202827">
    <property type="component" value="Unassembled WGS sequence"/>
</dbReference>
<organism evidence="3 4">
    <name type="scientific">Neorhizobium turbinariae</name>
    <dbReference type="NCBI Taxonomy" id="2937795"/>
    <lineage>
        <taxon>Bacteria</taxon>
        <taxon>Pseudomonadati</taxon>
        <taxon>Pseudomonadota</taxon>
        <taxon>Alphaproteobacteria</taxon>
        <taxon>Hyphomicrobiales</taxon>
        <taxon>Rhizobiaceae</taxon>
        <taxon>Rhizobium/Agrobacterium group</taxon>
        <taxon>Neorhizobium</taxon>
    </lineage>
</organism>
<feature type="coiled-coil region" evidence="1">
    <location>
        <begin position="91"/>
        <end position="118"/>
    </location>
</feature>
<evidence type="ECO:0000256" key="2">
    <source>
        <dbReference type="SAM" id="Phobius"/>
    </source>
</evidence>
<keyword evidence="2" id="KW-1133">Transmembrane helix</keyword>
<protein>
    <submittedName>
        <fullName evidence="3">Uncharacterized protein</fullName>
    </submittedName>
</protein>
<reference evidence="3 4" key="1">
    <citation type="submission" date="2022-04" db="EMBL/GenBank/DDBJ databases">
        <title>Rhizobium coralii sp. nov., isolated from coral Turbinaria peltata.</title>
        <authorList>
            <person name="Sun H."/>
        </authorList>
    </citation>
    <scope>NUCLEOTIDE SEQUENCE [LARGE SCALE GENOMIC DNA]</scope>
    <source>
        <strain evidence="3 4">NTR19</strain>
    </source>
</reference>
<evidence type="ECO:0000313" key="3">
    <source>
        <dbReference type="EMBL" id="MCK8782632.1"/>
    </source>
</evidence>
<sequence length="192" mass="20655">MGFVSTASAQSKTSAIASGDASFLAVHSSSVMAAVGILVVLVSLFLVLKNRPVTTGQSVILGVGLVFLAMPFITNFEWSGDGFKVTMQSATIDLTREVARLTEDNRKVREELLQLSGALKGAVAKVEEVTPPVAGEPAKTPSVSADIRQWNEVTQPKFFEEFSNRNQSAIESSQQGLGRIQGIERTLRLPKF</sequence>
<evidence type="ECO:0000256" key="1">
    <source>
        <dbReference type="SAM" id="Coils"/>
    </source>
</evidence>
<dbReference type="RefSeq" id="WP_248684922.1">
    <property type="nucleotide sequence ID" value="NZ_JALPRY010000035.1"/>
</dbReference>
<keyword evidence="2" id="KW-0812">Transmembrane</keyword>
<gene>
    <name evidence="3" type="ORF">M0654_21930</name>
</gene>
<comment type="caution">
    <text evidence="3">The sequence shown here is derived from an EMBL/GenBank/DDBJ whole genome shotgun (WGS) entry which is preliminary data.</text>
</comment>
<dbReference type="EMBL" id="JALPRY010000035">
    <property type="protein sequence ID" value="MCK8782632.1"/>
    <property type="molecule type" value="Genomic_DNA"/>
</dbReference>
<name>A0ABT0IXL3_9HYPH</name>
<feature type="transmembrane region" description="Helical" evidence="2">
    <location>
        <begin position="59"/>
        <end position="78"/>
    </location>
</feature>
<evidence type="ECO:0000313" key="4">
    <source>
        <dbReference type="Proteomes" id="UP001202827"/>
    </source>
</evidence>
<feature type="transmembrane region" description="Helical" evidence="2">
    <location>
        <begin position="24"/>
        <end position="47"/>
    </location>
</feature>
<accession>A0ABT0IXL3</accession>
<keyword evidence="1" id="KW-0175">Coiled coil</keyword>
<proteinExistence type="predicted"/>
<keyword evidence="4" id="KW-1185">Reference proteome</keyword>